<keyword evidence="4" id="KW-1185">Reference proteome</keyword>
<name>A0A5J5FPZ7_9GAMM</name>
<evidence type="ECO:0000313" key="4">
    <source>
        <dbReference type="Proteomes" id="UP000335415"/>
    </source>
</evidence>
<keyword evidence="2" id="KW-0732">Signal</keyword>
<gene>
    <name evidence="3" type="ORF">FJU30_26045</name>
</gene>
<organism evidence="3 4">
    <name type="scientific">Affinibrenneria salicis</name>
    <dbReference type="NCBI Taxonomy" id="2590031"/>
    <lineage>
        <taxon>Bacteria</taxon>
        <taxon>Pseudomonadati</taxon>
        <taxon>Pseudomonadota</taxon>
        <taxon>Gammaproteobacteria</taxon>
        <taxon>Enterobacterales</taxon>
        <taxon>Pectobacteriaceae</taxon>
        <taxon>Affinibrenneria</taxon>
    </lineage>
</organism>
<proteinExistence type="predicted"/>
<dbReference type="Pfam" id="PF11190">
    <property type="entry name" value="DUF2976"/>
    <property type="match status" value="1"/>
</dbReference>
<evidence type="ECO:0000256" key="2">
    <source>
        <dbReference type="SAM" id="SignalP"/>
    </source>
</evidence>
<comment type="caution">
    <text evidence="3">The sequence shown here is derived from an EMBL/GenBank/DDBJ whole genome shotgun (WGS) entry which is preliminary data.</text>
</comment>
<keyword evidence="1" id="KW-0812">Transmembrane</keyword>
<dbReference type="AlphaFoldDB" id="A0A5J5FPZ7"/>
<evidence type="ECO:0000256" key="1">
    <source>
        <dbReference type="SAM" id="Phobius"/>
    </source>
</evidence>
<dbReference type="EMBL" id="VYKJ01000027">
    <property type="protein sequence ID" value="KAA8994706.1"/>
    <property type="molecule type" value="Genomic_DNA"/>
</dbReference>
<feature type="transmembrane region" description="Helical" evidence="1">
    <location>
        <begin position="89"/>
        <end position="108"/>
    </location>
</feature>
<sequence length="114" mass="12342">MSTKHLIRRFYFAVLLSACSFSTYADLPTMEDPSRGKGSGIMDTLKNYGYDIVILLSLGVCAVGFLVVANSCIATYSEIQNGKKQWKDLGAMAGVGAILLVVTIWLLTQASEVL</sequence>
<reference evidence="3 4" key="1">
    <citation type="submission" date="2019-09" db="EMBL/GenBank/DDBJ databases">
        <authorList>
            <person name="Li Y."/>
        </authorList>
    </citation>
    <scope>NUCLEOTIDE SEQUENCE [LARGE SCALE GENOMIC DNA]</scope>
    <source>
        <strain evidence="3 4">L3-3HA</strain>
    </source>
</reference>
<accession>A0A5J5FPZ7</accession>
<feature type="signal peptide" evidence="2">
    <location>
        <begin position="1"/>
        <end position="25"/>
    </location>
</feature>
<dbReference type="Proteomes" id="UP000335415">
    <property type="component" value="Unassembled WGS sequence"/>
</dbReference>
<dbReference type="OrthoDB" id="5784566at2"/>
<dbReference type="NCBIfam" id="TIGR03745">
    <property type="entry name" value="conj_TIGR03745"/>
    <property type="match status" value="1"/>
</dbReference>
<feature type="transmembrane region" description="Helical" evidence="1">
    <location>
        <begin position="49"/>
        <end position="68"/>
    </location>
</feature>
<evidence type="ECO:0000313" key="3">
    <source>
        <dbReference type="EMBL" id="KAA8994706.1"/>
    </source>
</evidence>
<protein>
    <submittedName>
        <fullName evidence="3">TIGR03745 family integrating conjugative element membrane protein</fullName>
    </submittedName>
</protein>
<keyword evidence="1" id="KW-0472">Membrane</keyword>
<dbReference type="InterPro" id="IPR021356">
    <property type="entry name" value="Integr_conj_element_PFL4702"/>
</dbReference>
<feature type="chain" id="PRO_5023836956" evidence="2">
    <location>
        <begin position="26"/>
        <end position="114"/>
    </location>
</feature>
<keyword evidence="1" id="KW-1133">Transmembrane helix</keyword>